<reference evidence="2 3" key="1">
    <citation type="submission" date="2016-02" db="EMBL/GenBank/DDBJ databases">
        <title>Genome sequence of Clostridium tepidiprofundi DSM 19306.</title>
        <authorList>
            <person name="Poehlein A."/>
            <person name="Daniel R."/>
        </authorList>
    </citation>
    <scope>NUCLEOTIDE SEQUENCE [LARGE SCALE GENOMIC DNA]</scope>
    <source>
        <strain evidence="2 3">DSM 19306</strain>
    </source>
</reference>
<dbReference type="PANTHER" id="PTHR40076">
    <property type="entry name" value="MEMBRANE PROTEIN-RELATED"/>
    <property type="match status" value="1"/>
</dbReference>
<evidence type="ECO:0008006" key="4">
    <source>
        <dbReference type="Google" id="ProtNLM"/>
    </source>
</evidence>
<dbReference type="Pfam" id="PF06161">
    <property type="entry name" value="DUF975"/>
    <property type="match status" value="1"/>
</dbReference>
<dbReference type="PANTHER" id="PTHR40076:SF1">
    <property type="entry name" value="MEMBRANE PROTEIN"/>
    <property type="match status" value="1"/>
</dbReference>
<feature type="transmembrane region" description="Helical" evidence="1">
    <location>
        <begin position="26"/>
        <end position="51"/>
    </location>
</feature>
<accession>A0A151AKS1</accession>
<comment type="caution">
    <text evidence="2">The sequence shown here is derived from an EMBL/GenBank/DDBJ whole genome shotgun (WGS) entry which is preliminary data.</text>
</comment>
<gene>
    <name evidence="2" type="ORF">CLTEP_27640</name>
</gene>
<dbReference type="InterPro" id="IPR010380">
    <property type="entry name" value="DUF975"/>
</dbReference>
<keyword evidence="1" id="KW-0472">Membrane</keyword>
<evidence type="ECO:0000256" key="1">
    <source>
        <dbReference type="SAM" id="Phobius"/>
    </source>
</evidence>
<keyword evidence="1" id="KW-1133">Transmembrane helix</keyword>
<dbReference type="Proteomes" id="UP000075531">
    <property type="component" value="Unassembled WGS sequence"/>
</dbReference>
<protein>
    <recommendedName>
        <fullName evidence="4">DUF975 family protein</fullName>
    </recommendedName>
</protein>
<keyword evidence="3" id="KW-1185">Reference proteome</keyword>
<keyword evidence="1" id="KW-0812">Transmembrane</keyword>
<dbReference type="EMBL" id="LTBA01000102">
    <property type="protein sequence ID" value="KYH28259.1"/>
    <property type="molecule type" value="Genomic_DNA"/>
</dbReference>
<sequence>MIFAILYMDTLRLSKEMMYGYKWKLFVLQLSFIGWGLLCVLTLGIGLLWLVPYIEMTKANFYEDVKREWENNRNNIQYDNNNI</sequence>
<dbReference type="PATRIC" id="fig|1121338.3.peg.2912"/>
<evidence type="ECO:0000313" key="2">
    <source>
        <dbReference type="EMBL" id="KYH28259.1"/>
    </source>
</evidence>
<proteinExistence type="predicted"/>
<dbReference type="STRING" id="1121338.CLTEP_27640"/>
<dbReference type="AlphaFoldDB" id="A0A151AKS1"/>
<organism evidence="2 3">
    <name type="scientific">Clostridium tepidiprofundi DSM 19306</name>
    <dbReference type="NCBI Taxonomy" id="1121338"/>
    <lineage>
        <taxon>Bacteria</taxon>
        <taxon>Bacillati</taxon>
        <taxon>Bacillota</taxon>
        <taxon>Clostridia</taxon>
        <taxon>Eubacteriales</taxon>
        <taxon>Clostridiaceae</taxon>
        <taxon>Clostridium</taxon>
    </lineage>
</organism>
<evidence type="ECO:0000313" key="3">
    <source>
        <dbReference type="Proteomes" id="UP000075531"/>
    </source>
</evidence>
<name>A0A151AKS1_9CLOT</name>
<dbReference type="OrthoDB" id="9784844at2"/>